<dbReference type="GO" id="GO:0005829">
    <property type="term" value="C:cytosol"/>
    <property type="evidence" value="ECO:0007669"/>
    <property type="project" value="TreeGrafter"/>
</dbReference>
<evidence type="ECO:0000256" key="1">
    <source>
        <dbReference type="ARBA" id="ARBA00022722"/>
    </source>
</evidence>
<reference evidence="5 6" key="1">
    <citation type="journal article" date="2011" name="Front. Microbiol.">
        <title>Genomic signatures of strain selection and enhancement in Bacillus atrophaeus var. globigii, a historical biowarfare simulant.</title>
        <authorList>
            <person name="Gibbons H.S."/>
            <person name="Broomall S.M."/>
            <person name="McNew L.A."/>
            <person name="Daligault H."/>
            <person name="Chapman C."/>
            <person name="Bruce D."/>
            <person name="Karavis M."/>
            <person name="Krepps M."/>
            <person name="McGregor P.A."/>
            <person name="Hong C."/>
            <person name="Park K.H."/>
            <person name="Akmal A."/>
            <person name="Feldman A."/>
            <person name="Lin J.S."/>
            <person name="Chang W.E."/>
            <person name="Higgs B.W."/>
            <person name="Demirev P."/>
            <person name="Lindquist J."/>
            <person name="Liem A."/>
            <person name="Fochler E."/>
            <person name="Read T.D."/>
            <person name="Tapia R."/>
            <person name="Johnson S."/>
            <person name="Bishop-Lilly K.A."/>
            <person name="Detter C."/>
            <person name="Han C."/>
            <person name="Sozhamannan S."/>
            <person name="Rosenzweig C.N."/>
            <person name="Skowronski E.W."/>
        </authorList>
    </citation>
    <scope>NUCLEOTIDE SEQUENCE [LARGE SCALE GENOMIC DNA]</scope>
    <source>
        <strain evidence="5 6">GYP-17</strain>
    </source>
</reference>
<evidence type="ECO:0000313" key="6">
    <source>
        <dbReference type="Proteomes" id="UP000288405"/>
    </source>
</evidence>
<protein>
    <submittedName>
        <fullName evidence="5">DNA polymerase III subunit epsilon</fullName>
    </submittedName>
</protein>
<dbReference type="AlphaFoldDB" id="A0A432WG70"/>
<dbReference type="Gene3D" id="3.30.420.10">
    <property type="entry name" value="Ribonuclease H-like superfamily/Ribonuclease H"/>
    <property type="match status" value="1"/>
</dbReference>
<keyword evidence="2" id="KW-0378">Hydrolase</keyword>
<dbReference type="PANTHER" id="PTHR30231:SF4">
    <property type="entry name" value="PROTEIN NEN2"/>
    <property type="match status" value="1"/>
</dbReference>
<keyword evidence="3" id="KW-0269">Exonuclease</keyword>
<dbReference type="PANTHER" id="PTHR30231">
    <property type="entry name" value="DNA POLYMERASE III SUBUNIT EPSILON"/>
    <property type="match status" value="1"/>
</dbReference>
<gene>
    <name evidence="5" type="ORF">CWE11_07125</name>
</gene>
<dbReference type="GO" id="GO:0003676">
    <property type="term" value="F:nucleic acid binding"/>
    <property type="evidence" value="ECO:0007669"/>
    <property type="project" value="InterPro"/>
</dbReference>
<evidence type="ECO:0000313" key="5">
    <source>
        <dbReference type="EMBL" id="RUO32800.1"/>
    </source>
</evidence>
<proteinExistence type="predicted"/>
<evidence type="ECO:0000256" key="3">
    <source>
        <dbReference type="ARBA" id="ARBA00022839"/>
    </source>
</evidence>
<dbReference type="Proteomes" id="UP000288405">
    <property type="component" value="Unassembled WGS sequence"/>
</dbReference>
<dbReference type="OrthoDB" id="5497329at2"/>
<dbReference type="GO" id="GO:0008408">
    <property type="term" value="F:3'-5' exonuclease activity"/>
    <property type="evidence" value="ECO:0007669"/>
    <property type="project" value="TreeGrafter"/>
</dbReference>
<organism evidence="5 6">
    <name type="scientific">Aliidiomarina sanyensis</name>
    <dbReference type="NCBI Taxonomy" id="1249555"/>
    <lineage>
        <taxon>Bacteria</taxon>
        <taxon>Pseudomonadati</taxon>
        <taxon>Pseudomonadota</taxon>
        <taxon>Gammaproteobacteria</taxon>
        <taxon>Alteromonadales</taxon>
        <taxon>Idiomarinaceae</taxon>
        <taxon>Aliidiomarina</taxon>
    </lineage>
</organism>
<dbReference type="InterPro" id="IPR036397">
    <property type="entry name" value="RNaseH_sf"/>
</dbReference>
<evidence type="ECO:0000259" key="4">
    <source>
        <dbReference type="SMART" id="SM00479"/>
    </source>
</evidence>
<evidence type="ECO:0000256" key="2">
    <source>
        <dbReference type="ARBA" id="ARBA00022801"/>
    </source>
</evidence>
<dbReference type="InterPro" id="IPR012337">
    <property type="entry name" value="RNaseH-like_sf"/>
</dbReference>
<dbReference type="EMBL" id="PIPM01000006">
    <property type="protein sequence ID" value="RUO32800.1"/>
    <property type="molecule type" value="Genomic_DNA"/>
</dbReference>
<dbReference type="SMART" id="SM00479">
    <property type="entry name" value="EXOIII"/>
    <property type="match status" value="1"/>
</dbReference>
<dbReference type="InterPro" id="IPR013520">
    <property type="entry name" value="Ribonucl_H"/>
</dbReference>
<accession>A0A432WG70</accession>
<feature type="domain" description="Exonuclease" evidence="4">
    <location>
        <begin position="18"/>
        <end position="191"/>
    </location>
</feature>
<comment type="caution">
    <text evidence="5">The sequence shown here is derived from an EMBL/GenBank/DDBJ whole genome shotgun (WGS) entry which is preliminary data.</text>
</comment>
<keyword evidence="6" id="KW-1185">Reference proteome</keyword>
<name>A0A432WG70_9GAMM</name>
<dbReference type="CDD" id="cd06127">
    <property type="entry name" value="DEDDh"/>
    <property type="match status" value="1"/>
</dbReference>
<dbReference type="GO" id="GO:0006259">
    <property type="term" value="P:DNA metabolic process"/>
    <property type="evidence" value="ECO:0007669"/>
    <property type="project" value="UniProtKB-ARBA"/>
</dbReference>
<dbReference type="SUPFAM" id="SSF53098">
    <property type="entry name" value="Ribonuclease H-like"/>
    <property type="match status" value="1"/>
</dbReference>
<sequence length="205" mass="22934">MRRLRAWRHGRGNWQQARWMALDIETNGLSPKEDAMLSLAWVPIQPPVIALDRTGYSLLHSDTTLNQSATIHQLSSSDLASGRPLKEVLEAFTHDAQDHFIVAHNVQFDRSALQAALARAGMRWRADGWYCTLLAEKKRLERAHNVLPHGSLTLAASRARYGLADFTGHHALHDAIACAELFLAQAYRSSNGQSIPARRILKDGR</sequence>
<dbReference type="Pfam" id="PF00929">
    <property type="entry name" value="RNase_T"/>
    <property type="match status" value="1"/>
</dbReference>
<dbReference type="RefSeq" id="WP_126776928.1">
    <property type="nucleotide sequence ID" value="NZ_PIPM01000006.1"/>
</dbReference>
<keyword evidence="1" id="KW-0540">Nuclease</keyword>